<evidence type="ECO:0000313" key="2">
    <source>
        <dbReference type="EMBL" id="MBE1603306.1"/>
    </source>
</evidence>
<evidence type="ECO:0000313" key="3">
    <source>
        <dbReference type="Proteomes" id="UP000638648"/>
    </source>
</evidence>
<proteinExistence type="predicted"/>
<sequence length="105" mass="11165">MHPVEPGRDLAERLGSYGGPPLGQLGRQRRPLRSVSSPRRYDPHLDVDFSLLNNSGPGPAPPTTDLAQDAAAQLALACTLHAVNEISKGGRAGCRGKVEERWASA</sequence>
<organism evidence="2 3">
    <name type="scientific">Actinopolymorpha pittospori</name>
    <dbReference type="NCBI Taxonomy" id="648752"/>
    <lineage>
        <taxon>Bacteria</taxon>
        <taxon>Bacillati</taxon>
        <taxon>Actinomycetota</taxon>
        <taxon>Actinomycetes</taxon>
        <taxon>Propionibacteriales</taxon>
        <taxon>Actinopolymorphaceae</taxon>
        <taxon>Actinopolymorpha</taxon>
    </lineage>
</organism>
<comment type="caution">
    <text evidence="2">The sequence shown here is derived from an EMBL/GenBank/DDBJ whole genome shotgun (WGS) entry which is preliminary data.</text>
</comment>
<dbReference type="EMBL" id="JADBEM010000001">
    <property type="protein sequence ID" value="MBE1603306.1"/>
    <property type="molecule type" value="Genomic_DNA"/>
</dbReference>
<feature type="region of interest" description="Disordered" evidence="1">
    <location>
        <begin position="1"/>
        <end position="41"/>
    </location>
</feature>
<reference evidence="2" key="1">
    <citation type="submission" date="2020-10" db="EMBL/GenBank/DDBJ databases">
        <title>Sequencing the genomes of 1000 actinobacteria strains.</title>
        <authorList>
            <person name="Klenk H.-P."/>
        </authorList>
    </citation>
    <scope>NUCLEOTIDE SEQUENCE</scope>
    <source>
        <strain evidence="2">DSM 45354</strain>
    </source>
</reference>
<gene>
    <name evidence="2" type="ORF">HEB94_000154</name>
</gene>
<accession>A0A927MMB7</accession>
<dbReference type="RefSeq" id="WP_192748171.1">
    <property type="nucleotide sequence ID" value="NZ_BAABJL010000055.1"/>
</dbReference>
<keyword evidence="3" id="KW-1185">Reference proteome</keyword>
<dbReference type="AlphaFoldDB" id="A0A927MMB7"/>
<protein>
    <submittedName>
        <fullName evidence="2">Uncharacterized protein</fullName>
    </submittedName>
</protein>
<dbReference type="Proteomes" id="UP000638648">
    <property type="component" value="Unassembled WGS sequence"/>
</dbReference>
<evidence type="ECO:0000256" key="1">
    <source>
        <dbReference type="SAM" id="MobiDB-lite"/>
    </source>
</evidence>
<name>A0A927MMB7_9ACTN</name>
<feature type="compositionally biased region" description="Basic and acidic residues" evidence="1">
    <location>
        <begin position="1"/>
        <end position="12"/>
    </location>
</feature>